<keyword evidence="3" id="KW-0238">DNA-binding</keyword>
<dbReference type="GO" id="GO:0003677">
    <property type="term" value="F:DNA binding"/>
    <property type="evidence" value="ECO:0007669"/>
    <property type="project" value="UniProtKB-KW"/>
</dbReference>
<organism evidence="3 4">
    <name type="scientific">Labrys neptuniae</name>
    <dbReference type="NCBI Taxonomy" id="376174"/>
    <lineage>
        <taxon>Bacteria</taxon>
        <taxon>Pseudomonadati</taxon>
        <taxon>Pseudomonadota</taxon>
        <taxon>Alphaproteobacteria</taxon>
        <taxon>Hyphomicrobiales</taxon>
        <taxon>Xanthobacteraceae</taxon>
        <taxon>Labrys</taxon>
    </lineage>
</organism>
<comment type="caution">
    <text evidence="3">The sequence shown here is derived from an EMBL/GenBank/DDBJ whole genome shotgun (WGS) entry which is preliminary data.</text>
</comment>
<evidence type="ECO:0000259" key="2">
    <source>
        <dbReference type="Pfam" id="PF14706"/>
    </source>
</evidence>
<evidence type="ECO:0000313" key="3">
    <source>
        <dbReference type="EMBL" id="MFC2255053.1"/>
    </source>
</evidence>
<reference evidence="3 4" key="1">
    <citation type="submission" date="2024-09" db="EMBL/GenBank/DDBJ databases">
        <title>Description of Labrys sedimenti sp. nov., isolated from a diclofenac-degrading enrichment culture, and genome-based reclassification of Labrys portucalensis as a later heterotypic synonym of Labrys neptuniae.</title>
        <authorList>
            <person name="Tancsics A."/>
            <person name="Csepanyi A."/>
        </authorList>
    </citation>
    <scope>NUCLEOTIDE SEQUENCE [LARGE SCALE GENOMIC DNA]</scope>
    <source>
        <strain evidence="3 4">LMG 23412</strain>
    </source>
</reference>
<proteinExistence type="predicted"/>
<name>A0ABV6ZSA1_9HYPH</name>
<feature type="domain" description="Transposase Tn5-like N-terminal" evidence="2">
    <location>
        <begin position="4"/>
        <end position="39"/>
    </location>
</feature>
<dbReference type="Proteomes" id="UP001595190">
    <property type="component" value="Unassembled WGS sequence"/>
</dbReference>
<sequence length="98" mass="10881">MEAFIDARLGRRFCDLLRRLSEGMGESIPFACQDWTNTKLPTGPSQTRGSRKAIFSMDISRQHAAAIMRAKVQSCFCRTQPSSPSSVETRTRSASPKA</sequence>
<gene>
    <name evidence="3" type="ORF">ACETRX_36195</name>
</gene>
<evidence type="ECO:0000256" key="1">
    <source>
        <dbReference type="SAM" id="MobiDB-lite"/>
    </source>
</evidence>
<dbReference type="EMBL" id="JBHGPK010000066">
    <property type="protein sequence ID" value="MFC2255053.1"/>
    <property type="molecule type" value="Genomic_DNA"/>
</dbReference>
<accession>A0ABV6ZSA1</accession>
<dbReference type="Pfam" id="PF14706">
    <property type="entry name" value="Tnp_DNA_bind"/>
    <property type="match status" value="1"/>
</dbReference>
<dbReference type="RefSeq" id="WP_394315632.1">
    <property type="nucleotide sequence ID" value="NZ_JBHGPK010000066.1"/>
</dbReference>
<dbReference type="Gene3D" id="1.10.246.40">
    <property type="entry name" value="Tn5 transposase, domain 1"/>
    <property type="match status" value="1"/>
</dbReference>
<protein>
    <submittedName>
        <fullName evidence="3">Transposase DNA-binding-containing protein</fullName>
    </submittedName>
</protein>
<dbReference type="InterPro" id="IPR038215">
    <property type="entry name" value="TN5-like_N_sf"/>
</dbReference>
<evidence type="ECO:0000313" key="4">
    <source>
        <dbReference type="Proteomes" id="UP001595190"/>
    </source>
</evidence>
<feature type="region of interest" description="Disordered" evidence="1">
    <location>
        <begin position="78"/>
        <end position="98"/>
    </location>
</feature>
<dbReference type="InterPro" id="IPR014735">
    <property type="entry name" value="Transposase_Tn5-like_N"/>
</dbReference>